<evidence type="ECO:0000313" key="3">
    <source>
        <dbReference type="Proteomes" id="UP001370490"/>
    </source>
</evidence>
<gene>
    <name evidence="2" type="ORF">RJ641_030079</name>
</gene>
<dbReference type="AlphaFoldDB" id="A0AAN8ZNA1"/>
<proteinExistence type="predicted"/>
<dbReference type="Proteomes" id="UP001370490">
    <property type="component" value="Unassembled WGS sequence"/>
</dbReference>
<keyword evidence="1" id="KW-0677">Repeat</keyword>
<protein>
    <submittedName>
        <fullName evidence="2">NHL repeat</fullName>
    </submittedName>
</protein>
<dbReference type="InterPro" id="IPR011042">
    <property type="entry name" value="6-blade_b-propeller_TolB-like"/>
</dbReference>
<sequence length="665" mass="74171">MEHRAEDHVSGGLKPYLAAMFIRAGFESAKSRAFAPPLSTKMAFWLQRLKRVSRVLPHSYSGNIFRRYNRDISLLSSPLVELPHSLATSNGQMGAREFSSHRFSTVSNVKHETPQSDLLTFIRSSIDFLEELNVLRNGDASLLKSLKGGGYSKQTEFTGEPHISSCSWDLLLCSPGCVSVDESGNRLFISDCEHHRIVVSDGRGKILDCIGSFPGFEDGEFETARLMRPAASFYLDAENCLYFVDSENNAIRKADMDRRVLETFYPPSQSMKKSGLWNWILDMLGMKRDVDTPSKGMDSESLIFPWHLIASEDSILVIDRSFETLWILDFTSAEIKEIVKGLPKVWEICGKIIMAKISLLKQMPPDQLEAHHNIEISDGRTPFDLVSSFAILQDGIIICDTVGQKVLRLCKESGAISNFQLSNFGILGLPYWMASSLETFYLSGDQFLGTDIDHFQCFKTLPGRVDIIVNLDISEDTELVEPLQGGSIWCQARGAASIASGAENNIMSTEKVGVAQQWYDELDNLALTTPELETSDEEESTVSYGETQENRIRFDCVVNTSPGTSEVIIYAALYLRLKGNSNSCESNQQKNAERIADALGAGRSGNTRRDSFIQLLLNSNVDLDGLVFVKPVHLRIKFDCLDHPKAENSRDIILTDSRFEVGVSL</sequence>
<organism evidence="2 3">
    <name type="scientific">Dillenia turbinata</name>
    <dbReference type="NCBI Taxonomy" id="194707"/>
    <lineage>
        <taxon>Eukaryota</taxon>
        <taxon>Viridiplantae</taxon>
        <taxon>Streptophyta</taxon>
        <taxon>Embryophyta</taxon>
        <taxon>Tracheophyta</taxon>
        <taxon>Spermatophyta</taxon>
        <taxon>Magnoliopsida</taxon>
        <taxon>eudicotyledons</taxon>
        <taxon>Gunneridae</taxon>
        <taxon>Pentapetalae</taxon>
        <taxon>Dilleniales</taxon>
        <taxon>Dilleniaceae</taxon>
        <taxon>Dillenia</taxon>
    </lineage>
</organism>
<keyword evidence="3" id="KW-1185">Reference proteome</keyword>
<evidence type="ECO:0000313" key="2">
    <source>
        <dbReference type="EMBL" id="KAK6940548.1"/>
    </source>
</evidence>
<accession>A0AAN8ZNA1</accession>
<name>A0AAN8ZNA1_9MAGN</name>
<dbReference type="PANTHER" id="PTHR46388">
    <property type="entry name" value="NHL REPEAT-CONTAINING PROTEIN 2"/>
    <property type="match status" value="1"/>
</dbReference>
<comment type="caution">
    <text evidence="2">The sequence shown here is derived from an EMBL/GenBank/DDBJ whole genome shotgun (WGS) entry which is preliminary data.</text>
</comment>
<reference evidence="2 3" key="1">
    <citation type="submission" date="2023-12" db="EMBL/GenBank/DDBJ databases">
        <title>A high-quality genome assembly for Dillenia turbinata (Dilleniales).</title>
        <authorList>
            <person name="Chanderbali A."/>
        </authorList>
    </citation>
    <scope>NUCLEOTIDE SEQUENCE [LARGE SCALE GENOMIC DNA]</scope>
    <source>
        <strain evidence="2">LSX21</strain>
        <tissue evidence="2">Leaf</tissue>
    </source>
</reference>
<dbReference type="Gene3D" id="2.120.10.30">
    <property type="entry name" value="TolB, C-terminal domain"/>
    <property type="match status" value="1"/>
</dbReference>
<dbReference type="InterPro" id="IPR001258">
    <property type="entry name" value="NHL_repeat"/>
</dbReference>
<dbReference type="PANTHER" id="PTHR46388:SF3">
    <property type="entry name" value="DUF1618 DOMAIN-CONTAINING PROTEIN"/>
    <property type="match status" value="1"/>
</dbReference>
<dbReference type="SUPFAM" id="SSF63825">
    <property type="entry name" value="YWTD domain"/>
    <property type="match status" value="1"/>
</dbReference>
<evidence type="ECO:0000256" key="1">
    <source>
        <dbReference type="ARBA" id="ARBA00022737"/>
    </source>
</evidence>
<dbReference type="EMBL" id="JBAMMX010000005">
    <property type="protein sequence ID" value="KAK6940548.1"/>
    <property type="molecule type" value="Genomic_DNA"/>
</dbReference>
<dbReference type="Pfam" id="PF01436">
    <property type="entry name" value="NHL"/>
    <property type="match status" value="1"/>
</dbReference>